<organism evidence="7 8">
    <name type="scientific">Plectus sambesii</name>
    <dbReference type="NCBI Taxonomy" id="2011161"/>
    <lineage>
        <taxon>Eukaryota</taxon>
        <taxon>Metazoa</taxon>
        <taxon>Ecdysozoa</taxon>
        <taxon>Nematoda</taxon>
        <taxon>Chromadorea</taxon>
        <taxon>Plectida</taxon>
        <taxon>Plectina</taxon>
        <taxon>Plectoidea</taxon>
        <taxon>Plectidae</taxon>
        <taxon>Plectus</taxon>
    </lineage>
</organism>
<proteinExistence type="predicted"/>
<dbReference type="PROSITE" id="PS50262">
    <property type="entry name" value="G_PROTEIN_RECEP_F1_2"/>
    <property type="match status" value="1"/>
</dbReference>
<feature type="transmembrane region" description="Helical" evidence="5">
    <location>
        <begin position="27"/>
        <end position="53"/>
    </location>
</feature>
<evidence type="ECO:0000313" key="7">
    <source>
        <dbReference type="Proteomes" id="UP000887566"/>
    </source>
</evidence>
<dbReference type="WBParaSite" id="PSAMB.scaffold572size46784.g7109.t1">
    <property type="protein sequence ID" value="PSAMB.scaffold572size46784.g7109.t1"/>
    <property type="gene ID" value="PSAMB.scaffold572size46784.g7109"/>
</dbReference>
<protein>
    <submittedName>
        <fullName evidence="8">G-protein coupled receptors family 1 profile domain-containing protein</fullName>
    </submittedName>
</protein>
<keyword evidence="2 5" id="KW-0812">Transmembrane</keyword>
<evidence type="ECO:0000256" key="2">
    <source>
        <dbReference type="ARBA" id="ARBA00022692"/>
    </source>
</evidence>
<dbReference type="InterPro" id="IPR052665">
    <property type="entry name" value="Neuropeptide-GPCR"/>
</dbReference>
<feature type="transmembrane region" description="Helical" evidence="5">
    <location>
        <begin position="115"/>
        <end position="136"/>
    </location>
</feature>
<keyword evidence="7" id="KW-1185">Reference proteome</keyword>
<feature type="transmembrane region" description="Helical" evidence="5">
    <location>
        <begin position="299"/>
        <end position="323"/>
    </location>
</feature>
<sequence>MNNLTDSFGYEYEENGEEYDGAETHPLIWSIGLATLITYIVIFCFGIPANIYVLYRLRKLAKENREKYENGAGLGLFVMSTSDLFSLLAISLQHILPSVEISAPDVMKSLACKVLIFATHTMTSVSIWSWLLMSTVRYLAIRHPLLHLRIWRAPYRAIALIIFSSALTNVWLIFAVSSDRTGCAEQALTIGGMGDGSANRWLHLIECIWSYCVPVAAILYMDAMVFLYCPRRSTGGFSIRNRTGPELAQDTAIHRNNNKAHRGLWKWLFIALIDIMLNAPENLYRLIVLIRMTPVAPDLYYYSFRMIAQVLYFAQFAFNAVYLSLFVYDQSIRPDVPQSSAQNFALIETKLTSTQGYSSINQLREERYHSRTNILTQ</sequence>
<keyword evidence="3 5" id="KW-1133">Transmembrane helix</keyword>
<dbReference type="PANTHER" id="PTHR24224">
    <property type="entry name" value="CARDIOACCELERATORY PEPTIDE RECEPTOR-RELATED"/>
    <property type="match status" value="1"/>
</dbReference>
<dbReference type="AlphaFoldDB" id="A0A914WZL8"/>
<evidence type="ECO:0000256" key="1">
    <source>
        <dbReference type="ARBA" id="ARBA00004370"/>
    </source>
</evidence>
<evidence type="ECO:0000256" key="4">
    <source>
        <dbReference type="ARBA" id="ARBA00023136"/>
    </source>
</evidence>
<dbReference type="SUPFAM" id="SSF81321">
    <property type="entry name" value="Family A G protein-coupled receptor-like"/>
    <property type="match status" value="1"/>
</dbReference>
<feature type="transmembrane region" description="Helical" evidence="5">
    <location>
        <begin position="208"/>
        <end position="229"/>
    </location>
</feature>
<accession>A0A914WZL8</accession>
<dbReference type="Gene3D" id="1.20.1070.10">
    <property type="entry name" value="Rhodopsin 7-helix transmembrane proteins"/>
    <property type="match status" value="1"/>
</dbReference>
<evidence type="ECO:0000256" key="5">
    <source>
        <dbReference type="SAM" id="Phobius"/>
    </source>
</evidence>
<dbReference type="GO" id="GO:0016020">
    <property type="term" value="C:membrane"/>
    <property type="evidence" value="ECO:0007669"/>
    <property type="project" value="UniProtKB-SubCell"/>
</dbReference>
<feature type="transmembrane region" description="Helical" evidence="5">
    <location>
        <begin position="157"/>
        <end position="176"/>
    </location>
</feature>
<evidence type="ECO:0000313" key="8">
    <source>
        <dbReference type="WBParaSite" id="PSAMB.scaffold572size46784.g7109.t1"/>
    </source>
</evidence>
<keyword evidence="4 5" id="KW-0472">Membrane</keyword>
<dbReference type="Proteomes" id="UP000887566">
    <property type="component" value="Unplaced"/>
</dbReference>
<feature type="domain" description="G-protein coupled receptors family 1 profile" evidence="6">
    <location>
        <begin position="49"/>
        <end position="323"/>
    </location>
</feature>
<dbReference type="InterPro" id="IPR017452">
    <property type="entry name" value="GPCR_Rhodpsn_7TM"/>
</dbReference>
<reference evidence="8" key="1">
    <citation type="submission" date="2022-11" db="UniProtKB">
        <authorList>
            <consortium name="WormBaseParasite"/>
        </authorList>
    </citation>
    <scope>IDENTIFICATION</scope>
</reference>
<evidence type="ECO:0000256" key="3">
    <source>
        <dbReference type="ARBA" id="ARBA00022989"/>
    </source>
</evidence>
<name>A0A914WZL8_9BILA</name>
<dbReference type="PANTHER" id="PTHR24224:SF37">
    <property type="entry name" value="G-PROTEIN COUPLED RECEPTORS FAMILY 1 PROFILE DOMAIN-CONTAINING PROTEIN"/>
    <property type="match status" value="1"/>
</dbReference>
<evidence type="ECO:0000259" key="6">
    <source>
        <dbReference type="PROSITE" id="PS50262"/>
    </source>
</evidence>
<feature type="transmembrane region" description="Helical" evidence="5">
    <location>
        <begin position="74"/>
        <end position="95"/>
    </location>
</feature>
<comment type="subcellular location">
    <subcellularLocation>
        <location evidence="1">Membrane</location>
    </subcellularLocation>
</comment>
<feature type="transmembrane region" description="Helical" evidence="5">
    <location>
        <begin position="263"/>
        <end position="279"/>
    </location>
</feature>